<dbReference type="InterPro" id="IPR002933">
    <property type="entry name" value="Peptidase_M20"/>
</dbReference>
<protein>
    <submittedName>
        <fullName evidence="10">Dipeptidase PepV</fullName>
    </submittedName>
</protein>
<evidence type="ECO:0000256" key="7">
    <source>
        <dbReference type="ARBA" id="ARBA00022997"/>
    </source>
</evidence>
<organism evidence="10 11">
    <name type="scientific">Clostridium omnivorum</name>
    <dbReference type="NCBI Taxonomy" id="1604902"/>
    <lineage>
        <taxon>Bacteria</taxon>
        <taxon>Bacillati</taxon>
        <taxon>Bacillota</taxon>
        <taxon>Clostridia</taxon>
        <taxon>Eubacteriales</taxon>
        <taxon>Clostridiaceae</taxon>
        <taxon>Clostridium</taxon>
    </lineage>
</organism>
<keyword evidence="11" id="KW-1185">Reference proteome</keyword>
<evidence type="ECO:0000256" key="1">
    <source>
        <dbReference type="ARBA" id="ARBA00001947"/>
    </source>
</evidence>
<dbReference type="InterPro" id="IPR011650">
    <property type="entry name" value="Peptidase_M20_dimer"/>
</dbReference>
<evidence type="ECO:0000313" key="10">
    <source>
        <dbReference type="EMBL" id="GLC28667.1"/>
    </source>
</evidence>
<dbReference type="NCBIfam" id="TIGR01887">
    <property type="entry name" value="dipeptidaselike"/>
    <property type="match status" value="1"/>
</dbReference>
<dbReference type="PROSITE" id="PS00758">
    <property type="entry name" value="ARGE_DAPE_CPG2_1"/>
    <property type="match status" value="1"/>
</dbReference>
<gene>
    <name evidence="10" type="ORF">bsdE14_00770</name>
</gene>
<feature type="domain" description="Peptidase M20 dimerisation" evidence="9">
    <location>
        <begin position="253"/>
        <end position="330"/>
    </location>
</feature>
<comment type="similarity">
    <text evidence="2">Belongs to the peptidase M20A family.</text>
</comment>
<dbReference type="InterPro" id="IPR010964">
    <property type="entry name" value="M20A_pepV-rel"/>
</dbReference>
<keyword evidence="3" id="KW-0645">Protease</keyword>
<dbReference type="Gene3D" id="3.40.630.10">
    <property type="entry name" value="Zn peptidases"/>
    <property type="match status" value="1"/>
</dbReference>
<evidence type="ECO:0000259" key="9">
    <source>
        <dbReference type="Pfam" id="PF07687"/>
    </source>
</evidence>
<keyword evidence="6" id="KW-0862">Zinc</keyword>
<dbReference type="RefSeq" id="WP_264847931.1">
    <property type="nucleotide sequence ID" value="NZ_BRXR01000001.1"/>
</dbReference>
<keyword evidence="8" id="KW-0482">Metalloprotease</keyword>
<evidence type="ECO:0000313" key="11">
    <source>
        <dbReference type="Proteomes" id="UP001208567"/>
    </source>
</evidence>
<keyword evidence="7" id="KW-0224">Dipeptidase</keyword>
<evidence type="ECO:0000256" key="5">
    <source>
        <dbReference type="ARBA" id="ARBA00022801"/>
    </source>
</evidence>
<dbReference type="PANTHER" id="PTHR43808">
    <property type="entry name" value="ACETYLORNITHINE DEACETYLASE"/>
    <property type="match status" value="1"/>
</dbReference>
<comment type="cofactor">
    <cofactor evidence="1">
        <name>Zn(2+)</name>
        <dbReference type="ChEBI" id="CHEBI:29105"/>
    </cofactor>
</comment>
<dbReference type="EMBL" id="BRXR01000001">
    <property type="protein sequence ID" value="GLC28667.1"/>
    <property type="molecule type" value="Genomic_DNA"/>
</dbReference>
<dbReference type="CDD" id="cd03888">
    <property type="entry name" value="M20_PepV"/>
    <property type="match status" value="1"/>
</dbReference>
<dbReference type="InterPro" id="IPR001261">
    <property type="entry name" value="ArgE/DapE_CS"/>
</dbReference>
<sequence>MSYSEKINSLKEELVSETQNLLKIKSVLSEEKPGMPFGEGIDNALKHALKLGEKLGFTTKYMDGYVGYIEWGSSSEMVGVLGHLDVVPEGDGWLYPPYGAEIHDGKIYARGSLDDKGPIMAALYAMYSLKESGYVPNKRIRIILGTNEETGSADMEYYKEHEEQPTIGFTPDADFPVIFGEKGLTVFNLVKKVEAGLEPIVYIKGGQRPNMVPDYCELALKIQGIGECTKKIDSFNAENNANIKYEIENDTLIIKSYGVSAHGSTPELGKNAIMQAIILLDHMNILKGDLKNSVEFLAKNIGMEYNGEGFGIKLHDEDSGYLTFNVGTISTEGDTISLGLNLRYPVTFKLENMMNPMEEKIKPLGFKIEDFSHQEPLYFPRDHKLIRTLLDVYEKHTGDKAEPIAIGGGTYAKEMPNMVAFGPIFPGKPDLDHQANEYIEIEDLMKMTNIYASAIMELSK</sequence>
<dbReference type="PANTHER" id="PTHR43808:SF31">
    <property type="entry name" value="N-ACETYL-L-CITRULLINE DEACETYLASE"/>
    <property type="match status" value="1"/>
</dbReference>
<evidence type="ECO:0000256" key="4">
    <source>
        <dbReference type="ARBA" id="ARBA00022723"/>
    </source>
</evidence>
<dbReference type="Pfam" id="PF01546">
    <property type="entry name" value="Peptidase_M20"/>
    <property type="match status" value="1"/>
</dbReference>
<reference evidence="10 11" key="1">
    <citation type="journal article" date="2024" name="Int. J. Syst. Evol. Microbiol.">
        <title>Clostridium omnivorum sp. nov., isolated from anoxic soil under the treatment of reductive soil disinfestation.</title>
        <authorList>
            <person name="Ueki A."/>
            <person name="Tonouchi A."/>
            <person name="Kaku N."/>
            <person name="Honma S."/>
            <person name="Ueki K."/>
        </authorList>
    </citation>
    <scope>NUCLEOTIDE SEQUENCE [LARGE SCALE GENOMIC DNA]</scope>
    <source>
        <strain evidence="10 11">E14</strain>
    </source>
</reference>
<dbReference type="NCBIfam" id="NF005591">
    <property type="entry name" value="PRK07318.1"/>
    <property type="match status" value="1"/>
</dbReference>
<proteinExistence type="inferred from homology"/>
<dbReference type="SUPFAM" id="SSF55031">
    <property type="entry name" value="Bacterial exopeptidase dimerisation domain"/>
    <property type="match status" value="1"/>
</dbReference>
<dbReference type="InterPro" id="IPR050072">
    <property type="entry name" value="Peptidase_M20A"/>
</dbReference>
<evidence type="ECO:0000256" key="2">
    <source>
        <dbReference type="ARBA" id="ARBA00006247"/>
    </source>
</evidence>
<dbReference type="Pfam" id="PF07687">
    <property type="entry name" value="M20_dimer"/>
    <property type="match status" value="1"/>
</dbReference>
<dbReference type="InterPro" id="IPR036264">
    <property type="entry name" value="Bact_exopeptidase_dim_dom"/>
</dbReference>
<evidence type="ECO:0000256" key="3">
    <source>
        <dbReference type="ARBA" id="ARBA00022670"/>
    </source>
</evidence>
<accession>A0ABQ5N0F0</accession>
<dbReference type="Gene3D" id="3.30.70.360">
    <property type="match status" value="2"/>
</dbReference>
<dbReference type="Proteomes" id="UP001208567">
    <property type="component" value="Unassembled WGS sequence"/>
</dbReference>
<evidence type="ECO:0000256" key="6">
    <source>
        <dbReference type="ARBA" id="ARBA00022833"/>
    </source>
</evidence>
<keyword evidence="5" id="KW-0378">Hydrolase</keyword>
<evidence type="ECO:0000256" key="8">
    <source>
        <dbReference type="ARBA" id="ARBA00023049"/>
    </source>
</evidence>
<name>A0ABQ5N0F0_9CLOT</name>
<keyword evidence="4" id="KW-0479">Metal-binding</keyword>
<comment type="caution">
    <text evidence="10">The sequence shown here is derived from an EMBL/GenBank/DDBJ whole genome shotgun (WGS) entry which is preliminary data.</text>
</comment>
<dbReference type="SUPFAM" id="SSF53187">
    <property type="entry name" value="Zn-dependent exopeptidases"/>
    <property type="match status" value="1"/>
</dbReference>